<dbReference type="AlphaFoldDB" id="A0A0D0EZ17"/>
<accession>A0A0D0EZ17</accession>
<dbReference type="OrthoDB" id="555504at2"/>
<dbReference type="Gene3D" id="3.40.50.10600">
    <property type="entry name" value="SpoIIaa-like domains"/>
    <property type="match status" value="1"/>
</dbReference>
<dbReference type="InterPro" id="IPR038396">
    <property type="entry name" value="SpoIIAA-like_sf"/>
</dbReference>
<dbReference type="Proteomes" id="UP000198302">
    <property type="component" value="Unassembled WGS sequence"/>
</dbReference>
<evidence type="ECO:0000313" key="2">
    <source>
        <dbReference type="EMBL" id="OXA85760.1"/>
    </source>
</evidence>
<protein>
    <submittedName>
        <fullName evidence="2">STAS/SEC14 domain-containing protein</fullName>
    </submittedName>
</protein>
<reference evidence="1 3" key="1">
    <citation type="submission" date="2015-01" db="EMBL/GenBank/DDBJ databases">
        <title>Genome of Flavobacterium hibernum DSM 12611.</title>
        <authorList>
            <person name="Stropko S.J."/>
            <person name="Pipes S.E."/>
            <person name="Newman J.D."/>
        </authorList>
    </citation>
    <scope>NUCLEOTIDE SEQUENCE [LARGE SCALE GENOMIC DNA]</scope>
    <source>
        <strain evidence="1 3">DSM 12611</strain>
    </source>
</reference>
<sequence length="126" mass="14093">MIHQIDTTDNIVAFRALAEVTNEDFLSVVIPAVEHLVKQTNEINFLLVLDTDNDAQSFSSGAWLQEALLGLKHLGKWNRAAIISDSEEIISFTNGFSYVVPGEFHGFKKENFNKALNWVEGNINIS</sequence>
<dbReference type="SUPFAM" id="SSF52091">
    <property type="entry name" value="SpoIIaa-like"/>
    <property type="match status" value="1"/>
</dbReference>
<comment type="caution">
    <text evidence="1">The sequence shown here is derived from an EMBL/GenBank/DDBJ whole genome shotgun (WGS) entry which is preliminary data.</text>
</comment>
<evidence type="ECO:0000313" key="4">
    <source>
        <dbReference type="Proteomes" id="UP000198302"/>
    </source>
</evidence>
<organism evidence="1 3">
    <name type="scientific">Flavobacterium hibernum</name>
    <dbReference type="NCBI Taxonomy" id="37752"/>
    <lineage>
        <taxon>Bacteria</taxon>
        <taxon>Pseudomonadati</taxon>
        <taxon>Bacteroidota</taxon>
        <taxon>Flavobacteriia</taxon>
        <taxon>Flavobacteriales</taxon>
        <taxon>Flavobacteriaceae</taxon>
        <taxon>Flavobacterium</taxon>
    </lineage>
</organism>
<dbReference type="RefSeq" id="WP_041520254.1">
    <property type="nucleotide sequence ID" value="NZ_JPRK01000023.1"/>
</dbReference>
<evidence type="ECO:0000313" key="1">
    <source>
        <dbReference type="EMBL" id="KIO50892.1"/>
    </source>
</evidence>
<keyword evidence="4" id="KW-1185">Reference proteome</keyword>
<dbReference type="EMBL" id="MUGX01000021">
    <property type="protein sequence ID" value="OXA85760.1"/>
    <property type="molecule type" value="Genomic_DNA"/>
</dbReference>
<proteinExistence type="predicted"/>
<dbReference type="Proteomes" id="UP000032061">
    <property type="component" value="Unassembled WGS sequence"/>
</dbReference>
<gene>
    <name evidence="2" type="ORF">B0A73_16040</name>
    <name evidence="1" type="ORF">IW18_21415</name>
</gene>
<reference evidence="2 4" key="2">
    <citation type="submission" date="2016-11" db="EMBL/GenBank/DDBJ databases">
        <title>Whole genomes of Flavobacteriaceae.</title>
        <authorList>
            <person name="Stine C."/>
            <person name="Li C."/>
            <person name="Tadesse D."/>
        </authorList>
    </citation>
    <scope>NUCLEOTIDE SEQUENCE [LARGE SCALE GENOMIC DNA]</scope>
    <source>
        <strain evidence="2 4">ATCC 51468</strain>
    </source>
</reference>
<dbReference type="InterPro" id="IPR036513">
    <property type="entry name" value="STAS_dom_sf"/>
</dbReference>
<dbReference type="EMBL" id="JPRK01000023">
    <property type="protein sequence ID" value="KIO50892.1"/>
    <property type="molecule type" value="Genomic_DNA"/>
</dbReference>
<dbReference type="Pfam" id="PF11964">
    <property type="entry name" value="SpoIIAA-like"/>
    <property type="match status" value="1"/>
</dbReference>
<dbReference type="STRING" id="37752.IW18_21415"/>
<evidence type="ECO:0000313" key="3">
    <source>
        <dbReference type="Proteomes" id="UP000032061"/>
    </source>
</evidence>
<dbReference type="InterPro" id="IPR021866">
    <property type="entry name" value="SpoIIAA-like"/>
</dbReference>
<name>A0A0D0EZ17_9FLAO</name>